<dbReference type="Proteomes" id="UP000008837">
    <property type="component" value="Unassembled WGS sequence"/>
</dbReference>
<dbReference type="PANTHER" id="PTHR45663">
    <property type="entry name" value="GEO12009P1"/>
    <property type="match status" value="1"/>
</dbReference>
<name>A8Q6I2_MALGO</name>
<dbReference type="AlphaFoldDB" id="A8Q6I2"/>
<comment type="caution">
    <text evidence="2">The sequence shown here is derived from an EMBL/GenBank/DDBJ whole genome shotgun (WGS) entry which is preliminary data.</text>
</comment>
<dbReference type="InParanoid" id="A8Q6I2"/>
<dbReference type="VEuPathDB" id="FungiDB:MGL_2974"/>
<sequence>MRRAAVCAVRSMRTFSTSVIRRRIEENITGDRLAQLLQEQGTKPLLVDFVAEWCGPCKMLSPMLHKLASTPSLVGGKELDLVTIDVDQQMEAAQKYGVRFSHSPPPFSSS</sequence>
<dbReference type="GO" id="GO:0015035">
    <property type="term" value="F:protein-disulfide reductase activity"/>
    <property type="evidence" value="ECO:0007669"/>
    <property type="project" value="TreeGrafter"/>
</dbReference>
<proteinExistence type="predicted"/>
<dbReference type="KEGG" id="mgl:MGL_2974"/>
<gene>
    <name evidence="2" type="ORF">MGL_2974</name>
</gene>
<dbReference type="EMBL" id="AAYY01000010">
    <property type="protein sequence ID" value="EDP42774.1"/>
    <property type="molecule type" value="Genomic_DNA"/>
</dbReference>
<dbReference type="OrthoDB" id="2121326at2759"/>
<dbReference type="CDD" id="cd02947">
    <property type="entry name" value="TRX_family"/>
    <property type="match status" value="1"/>
</dbReference>
<dbReference type="Gene3D" id="3.40.30.10">
    <property type="entry name" value="Glutaredoxin"/>
    <property type="match status" value="1"/>
</dbReference>
<keyword evidence="3" id="KW-1185">Reference proteome</keyword>
<dbReference type="GeneID" id="5854295"/>
<evidence type="ECO:0000313" key="3">
    <source>
        <dbReference type="Proteomes" id="UP000008837"/>
    </source>
</evidence>
<dbReference type="GO" id="GO:0005737">
    <property type="term" value="C:cytoplasm"/>
    <property type="evidence" value="ECO:0007669"/>
    <property type="project" value="TreeGrafter"/>
</dbReference>
<reference evidence="2 3" key="1">
    <citation type="journal article" date="2007" name="Proc. Natl. Acad. Sci. U.S.A.">
        <title>Dandruff-associated Malassezia genomes reveal convergent and divergent virulence traits shared with plant and human fungal pathogens.</title>
        <authorList>
            <person name="Xu J."/>
            <person name="Saunders C.W."/>
            <person name="Hu P."/>
            <person name="Grant R.A."/>
            <person name="Boekhout T."/>
            <person name="Kuramae E.E."/>
            <person name="Kronstad J.W."/>
            <person name="Deangelis Y.M."/>
            <person name="Reeder N.L."/>
            <person name="Johnstone K.R."/>
            <person name="Leland M."/>
            <person name="Fieno A.M."/>
            <person name="Begley W.M."/>
            <person name="Sun Y."/>
            <person name="Lacey M.P."/>
            <person name="Chaudhary T."/>
            <person name="Keough T."/>
            <person name="Chu L."/>
            <person name="Sears R."/>
            <person name="Yuan B."/>
            <person name="Dawson T.L.Jr."/>
        </authorList>
    </citation>
    <scope>NUCLEOTIDE SEQUENCE [LARGE SCALE GENOMIC DNA]</scope>
    <source>
        <strain evidence="3">ATCC MYA-4612 / CBS 7966</strain>
    </source>
</reference>
<evidence type="ECO:0000313" key="2">
    <source>
        <dbReference type="EMBL" id="EDP42774.1"/>
    </source>
</evidence>
<organism evidence="2 3">
    <name type="scientific">Malassezia globosa (strain ATCC MYA-4612 / CBS 7966)</name>
    <name type="common">Dandruff-associated fungus</name>
    <dbReference type="NCBI Taxonomy" id="425265"/>
    <lineage>
        <taxon>Eukaryota</taxon>
        <taxon>Fungi</taxon>
        <taxon>Dikarya</taxon>
        <taxon>Basidiomycota</taxon>
        <taxon>Ustilaginomycotina</taxon>
        <taxon>Malasseziomycetes</taxon>
        <taxon>Malasseziales</taxon>
        <taxon>Malasseziaceae</taxon>
        <taxon>Malassezia</taxon>
    </lineage>
</organism>
<dbReference type="Pfam" id="PF00085">
    <property type="entry name" value="Thioredoxin"/>
    <property type="match status" value="1"/>
</dbReference>
<dbReference type="RefSeq" id="XP_001729988.1">
    <property type="nucleotide sequence ID" value="XM_001729936.1"/>
</dbReference>
<dbReference type="PROSITE" id="PS51352">
    <property type="entry name" value="THIOREDOXIN_2"/>
    <property type="match status" value="1"/>
</dbReference>
<protein>
    <recommendedName>
        <fullName evidence="1">Thioredoxin domain-containing protein</fullName>
    </recommendedName>
</protein>
<dbReference type="InterPro" id="IPR013766">
    <property type="entry name" value="Thioredoxin_domain"/>
</dbReference>
<dbReference type="STRING" id="425265.A8Q6I2"/>
<feature type="domain" description="Thioredoxin" evidence="1">
    <location>
        <begin position="13"/>
        <end position="110"/>
    </location>
</feature>
<evidence type="ECO:0000259" key="1">
    <source>
        <dbReference type="PROSITE" id="PS51352"/>
    </source>
</evidence>
<dbReference type="PANTHER" id="PTHR45663:SF11">
    <property type="entry name" value="GEO12009P1"/>
    <property type="match status" value="1"/>
</dbReference>
<dbReference type="InterPro" id="IPR036249">
    <property type="entry name" value="Thioredoxin-like_sf"/>
</dbReference>
<dbReference type="SUPFAM" id="SSF52833">
    <property type="entry name" value="Thioredoxin-like"/>
    <property type="match status" value="1"/>
</dbReference>
<accession>A8Q6I2</accession>